<evidence type="ECO:0000313" key="3">
    <source>
        <dbReference type="Proteomes" id="UP000290543"/>
    </source>
</evidence>
<name>A0A386QX50_9SECO</name>
<keyword evidence="1" id="KW-1133">Transmembrane helix</keyword>
<keyword evidence="3" id="KW-1185">Reference proteome</keyword>
<dbReference type="RefSeq" id="YP_009552079.1">
    <property type="nucleotide sequence ID" value="NC_040586.1"/>
</dbReference>
<dbReference type="KEGG" id="vg:41702911"/>
<evidence type="ECO:0000313" key="2">
    <source>
        <dbReference type="EMBL" id="AYE54583.1"/>
    </source>
</evidence>
<organism evidence="2 3">
    <name type="scientific">Brassica napus RNA virus 1</name>
    <dbReference type="NCBI Taxonomy" id="2419797"/>
    <lineage>
        <taxon>Viruses</taxon>
        <taxon>Riboviria</taxon>
        <taxon>Orthornavirae</taxon>
        <taxon>Pisuviricota</taxon>
        <taxon>Pisoniviricetes</taxon>
        <taxon>Picornavirales</taxon>
        <taxon>Secoviridae</taxon>
        <taxon>Waikavirus</taxon>
        <taxon>Ritunrivirus</taxon>
        <taxon>Waikavirus brassicae</taxon>
    </lineage>
</organism>
<keyword evidence="1" id="KW-0472">Membrane</keyword>
<reference evidence="3" key="1">
    <citation type="submission" date="2018-09" db="EMBL/GenBank/DDBJ databases">
        <title>A novel Waikavirus (family Secoviridae) genome sequence identified in rapeseed (Brassica napus).</title>
        <authorList>
            <person name="Park D."/>
            <person name="Hahn Y."/>
        </authorList>
    </citation>
    <scope>NUCLEOTIDE SEQUENCE [LARGE SCALE GENOMIC DNA]</scope>
</reference>
<protein>
    <submittedName>
        <fullName evidence="2">ORFX protein</fullName>
    </submittedName>
</protein>
<dbReference type="GeneID" id="41702911"/>
<evidence type="ECO:0000256" key="1">
    <source>
        <dbReference type="SAM" id="Phobius"/>
    </source>
</evidence>
<accession>A0A386QX50</accession>
<dbReference type="EMBL" id="MH844554">
    <property type="protein sequence ID" value="AYE54583.1"/>
    <property type="molecule type" value="Genomic_RNA"/>
</dbReference>
<proteinExistence type="predicted"/>
<keyword evidence="1" id="KW-0812">Transmembrane</keyword>
<sequence length="87" mass="9711">MQRVLLIASLAINMAALFMQVLGLLLKQPIILIVGICVIMLNIFLNVLALVTKPEEDFSQFLERASAGTPLARNAERRAPLPVRERR</sequence>
<dbReference type="Proteomes" id="UP000290543">
    <property type="component" value="Segment"/>
</dbReference>
<feature type="transmembrane region" description="Helical" evidence="1">
    <location>
        <begin position="29"/>
        <end position="51"/>
    </location>
</feature>